<dbReference type="RefSeq" id="WP_230476331.1">
    <property type="nucleotide sequence ID" value="NZ_CP072842.1"/>
</dbReference>
<reference evidence="4" key="2">
    <citation type="submission" date="2021-04" db="EMBL/GenBank/DDBJ databases">
        <title>Taxonomy of Flavobacteriaceae bacterium ZY171143.</title>
        <authorList>
            <person name="Li F."/>
        </authorList>
    </citation>
    <scope>NUCLEOTIDE SEQUENCE [LARGE SCALE GENOMIC DNA]</scope>
    <source>
        <strain evidence="4">ZY171143</strain>
    </source>
</reference>
<protein>
    <submittedName>
        <fullName evidence="3">Uncharacterized protein</fullName>
    </submittedName>
</protein>
<accession>A0ABX7XCQ8</accession>
<dbReference type="Proteomes" id="UP000672011">
    <property type="component" value="Chromosome"/>
</dbReference>
<evidence type="ECO:0000256" key="2">
    <source>
        <dbReference type="SAM" id="SignalP"/>
    </source>
</evidence>
<evidence type="ECO:0000256" key="1">
    <source>
        <dbReference type="SAM" id="MobiDB-lite"/>
    </source>
</evidence>
<dbReference type="EMBL" id="CP072842">
    <property type="protein sequence ID" value="QTV05686.1"/>
    <property type="molecule type" value="Genomic_DNA"/>
</dbReference>
<keyword evidence="2" id="KW-0732">Signal</keyword>
<organism evidence="3 4">
    <name type="scientific">Faecalibacter bovis</name>
    <dbReference type="NCBI Taxonomy" id="2898187"/>
    <lineage>
        <taxon>Bacteria</taxon>
        <taxon>Pseudomonadati</taxon>
        <taxon>Bacteroidota</taxon>
        <taxon>Flavobacteriia</taxon>
        <taxon>Flavobacteriales</taxon>
        <taxon>Weeksellaceae</taxon>
        <taxon>Faecalibacter</taxon>
    </lineage>
</organism>
<evidence type="ECO:0000313" key="4">
    <source>
        <dbReference type="Proteomes" id="UP000672011"/>
    </source>
</evidence>
<feature type="chain" id="PRO_5045580730" evidence="2">
    <location>
        <begin position="20"/>
        <end position="46"/>
    </location>
</feature>
<sequence length="46" mass="5303">MKKTLLLFSMLAFSNFVTAQTDSWNADPDQNPKQKKEAEVIEMIKD</sequence>
<feature type="region of interest" description="Disordered" evidence="1">
    <location>
        <begin position="22"/>
        <end position="46"/>
    </location>
</feature>
<name>A0ABX7XCQ8_9FLAO</name>
<proteinExistence type="predicted"/>
<feature type="signal peptide" evidence="2">
    <location>
        <begin position="1"/>
        <end position="19"/>
    </location>
</feature>
<evidence type="ECO:0000313" key="3">
    <source>
        <dbReference type="EMBL" id="QTV05686.1"/>
    </source>
</evidence>
<gene>
    <name evidence="3" type="ORF">J9309_13115</name>
</gene>
<keyword evidence="4" id="KW-1185">Reference proteome</keyword>
<feature type="compositionally biased region" description="Basic and acidic residues" evidence="1">
    <location>
        <begin position="30"/>
        <end position="46"/>
    </location>
</feature>
<reference evidence="3 4" key="1">
    <citation type="journal article" date="2021" name="Int. J. Syst. Evol. Microbiol.">
        <title>Faecalibacter bovis sp. nov., isolated from cow faeces.</title>
        <authorList>
            <person name="Li F."/>
            <person name="Zhao W."/>
            <person name="Hong Q."/>
            <person name="Shao Q."/>
            <person name="Song J."/>
            <person name="Yang S."/>
        </authorList>
    </citation>
    <scope>NUCLEOTIDE SEQUENCE [LARGE SCALE GENOMIC DNA]</scope>
    <source>
        <strain evidence="3 4">ZY171143</strain>
    </source>
</reference>